<name>A0ABV6BLJ8_9GAMM</name>
<keyword evidence="1 5" id="KW-0963">Cytoplasm</keyword>
<comment type="pathway">
    <text evidence="5">Cofactor biosynthesis; pyridoxine 5'-phosphate biosynthesis; pyridoxine 5'-phosphate from D-erythrose 4-phosphate: step 2/5.</text>
</comment>
<dbReference type="Gene3D" id="3.30.1370.170">
    <property type="match status" value="1"/>
</dbReference>
<dbReference type="InterPro" id="IPR020921">
    <property type="entry name" value="Erythronate-4-P_DHase"/>
</dbReference>
<dbReference type="SUPFAM" id="SSF51735">
    <property type="entry name" value="NAD(P)-binding Rossmann-fold domains"/>
    <property type="match status" value="1"/>
</dbReference>
<evidence type="ECO:0000259" key="8">
    <source>
        <dbReference type="Pfam" id="PF11890"/>
    </source>
</evidence>
<evidence type="ECO:0000256" key="5">
    <source>
        <dbReference type="HAMAP-Rule" id="MF_01825"/>
    </source>
</evidence>
<feature type="active site" evidence="5">
    <location>
        <position position="208"/>
    </location>
</feature>
<dbReference type="Pfam" id="PF02826">
    <property type="entry name" value="2-Hacid_dh_C"/>
    <property type="match status" value="1"/>
</dbReference>
<dbReference type="HAMAP" id="MF_01825">
    <property type="entry name" value="PdxB"/>
    <property type="match status" value="1"/>
</dbReference>
<feature type="binding site" evidence="5">
    <location>
        <position position="232"/>
    </location>
    <ligand>
        <name>NAD(+)</name>
        <dbReference type="ChEBI" id="CHEBI:57540"/>
    </ligand>
</feature>
<dbReference type="RefSeq" id="WP_377248040.1">
    <property type="nucleotide sequence ID" value="NZ_JBHLXP010000005.1"/>
</dbReference>
<evidence type="ECO:0000256" key="4">
    <source>
        <dbReference type="ARBA" id="ARBA00023096"/>
    </source>
</evidence>
<dbReference type="GO" id="GO:0033711">
    <property type="term" value="F:4-phosphoerythronate dehydrogenase activity"/>
    <property type="evidence" value="ECO:0007669"/>
    <property type="project" value="UniProtKB-EC"/>
</dbReference>
<gene>
    <name evidence="5" type="primary">pdxB</name>
    <name evidence="9" type="ORF">ACFFJP_18970</name>
</gene>
<reference evidence="9 10" key="1">
    <citation type="submission" date="2024-09" db="EMBL/GenBank/DDBJ databases">
        <authorList>
            <person name="Sun Q."/>
            <person name="Mori K."/>
        </authorList>
    </citation>
    <scope>NUCLEOTIDE SEQUENCE [LARGE SCALE GENOMIC DNA]</scope>
    <source>
        <strain evidence="9 10">KCTC 23315</strain>
    </source>
</reference>
<feature type="active site" evidence="5">
    <location>
        <position position="237"/>
    </location>
</feature>
<feature type="binding site" evidence="5">
    <location>
        <position position="67"/>
    </location>
    <ligand>
        <name>substrate</name>
    </ligand>
</feature>
<dbReference type="EMBL" id="JBHLXP010000005">
    <property type="protein sequence ID" value="MFC0050378.1"/>
    <property type="molecule type" value="Genomic_DNA"/>
</dbReference>
<dbReference type="InterPro" id="IPR006140">
    <property type="entry name" value="D-isomer_DH_NAD-bd"/>
</dbReference>
<feature type="domain" description="D-isomer specific 2-hydroxyacid dehydrogenase catalytic" evidence="6">
    <location>
        <begin position="12"/>
        <end position="279"/>
    </location>
</feature>
<dbReference type="CDD" id="cd12158">
    <property type="entry name" value="ErythrP_dh"/>
    <property type="match status" value="1"/>
</dbReference>
<dbReference type="Pfam" id="PF11890">
    <property type="entry name" value="DUF3410"/>
    <property type="match status" value="1"/>
</dbReference>
<comment type="caution">
    <text evidence="5">Lacks conserved residue(s) required for the propagation of feature annotation.</text>
</comment>
<comment type="subcellular location">
    <subcellularLocation>
        <location evidence="5">Cytoplasm</location>
    </subcellularLocation>
</comment>
<comment type="catalytic activity">
    <reaction evidence="5">
        <text>4-phospho-D-erythronate + NAD(+) = (R)-3-hydroxy-2-oxo-4-phosphooxybutanoate + NADH + H(+)</text>
        <dbReference type="Rhea" id="RHEA:18829"/>
        <dbReference type="ChEBI" id="CHEBI:15378"/>
        <dbReference type="ChEBI" id="CHEBI:57540"/>
        <dbReference type="ChEBI" id="CHEBI:57945"/>
        <dbReference type="ChEBI" id="CHEBI:58538"/>
        <dbReference type="ChEBI" id="CHEBI:58766"/>
        <dbReference type="EC" id="1.1.1.290"/>
    </reaction>
</comment>
<keyword evidence="4 5" id="KW-0664">Pyridoxine biosynthesis</keyword>
<evidence type="ECO:0000313" key="10">
    <source>
        <dbReference type="Proteomes" id="UP001589813"/>
    </source>
</evidence>
<dbReference type="InterPro" id="IPR036291">
    <property type="entry name" value="NAD(P)-bd_dom_sf"/>
</dbReference>
<organism evidence="9 10">
    <name type="scientific">Rheinheimera tilapiae</name>
    <dbReference type="NCBI Taxonomy" id="875043"/>
    <lineage>
        <taxon>Bacteria</taxon>
        <taxon>Pseudomonadati</taxon>
        <taxon>Pseudomonadota</taxon>
        <taxon>Gammaproteobacteria</taxon>
        <taxon>Chromatiales</taxon>
        <taxon>Chromatiaceae</taxon>
        <taxon>Rheinheimera</taxon>
    </lineage>
</organism>
<comment type="subunit">
    <text evidence="5">Homodimer.</text>
</comment>
<comment type="function">
    <text evidence="5">Catalyzes the oxidation of erythronate-4-phosphate to 3-hydroxy-2-oxo-4-phosphonooxybutanoate.</text>
</comment>
<feature type="active site" description="Proton donor" evidence="5">
    <location>
        <position position="254"/>
    </location>
</feature>
<feature type="binding site" evidence="5">
    <location>
        <position position="147"/>
    </location>
    <ligand>
        <name>NAD(+)</name>
        <dbReference type="ChEBI" id="CHEBI:57540"/>
    </ligand>
</feature>
<dbReference type="Pfam" id="PF00389">
    <property type="entry name" value="2-Hacid_dh"/>
    <property type="match status" value="1"/>
</dbReference>
<evidence type="ECO:0000256" key="2">
    <source>
        <dbReference type="ARBA" id="ARBA00023002"/>
    </source>
</evidence>
<dbReference type="InterPro" id="IPR006139">
    <property type="entry name" value="D-isomer_2_OHA_DH_cat_dom"/>
</dbReference>
<dbReference type="Proteomes" id="UP001589813">
    <property type="component" value="Unassembled WGS sequence"/>
</dbReference>
<feature type="binding site" evidence="5">
    <location>
        <position position="257"/>
    </location>
    <ligand>
        <name>NAD(+)</name>
        <dbReference type="ChEBI" id="CHEBI:57540"/>
    </ligand>
</feature>
<feature type="domain" description="Erythronate-4-phosphate dehydrogenase dimerisation" evidence="8">
    <location>
        <begin position="289"/>
        <end position="356"/>
    </location>
</feature>
<sequence length="369" mass="40450">MKIYADDNMPLAREFFAELGDVTLFSGRNVQAAELADADILLVRSVTKVNAALLDANPNLRFVGTATIGTDHLDLAYLQGRGIVHTNAPGCNAQSVVEYVLSCLFILAEQQDKPLTDFTVGVIGVGQIGKRLVAALQALGLTVLQNDPLRAAEADFPHLDLDTLLASADVVSLHVPLVRGGAYPTFHLLDANRLAALPATTALINACRGEVVDNQALLAQARAGVKRPLFMDVWELEPAIEQQLVPYCDIATAHIAGHSVEGKARGTEMLYQAVCQLLDVTPTRTLSQFLPAGAIEKLQISPNFRLLDVQNLCRMLYDVRRDDALFRQHLVTHGFDWLRKTYPPRREFSSVCLQGQVPDYLIRLGFSQK</sequence>
<keyword evidence="2 5" id="KW-0560">Oxidoreductase</keyword>
<dbReference type="InterPro" id="IPR024531">
    <property type="entry name" value="Erythronate-4-P_DHase_dimer"/>
</dbReference>
<protein>
    <recommendedName>
        <fullName evidence="5">Erythronate-4-phosphate dehydrogenase</fullName>
        <ecNumber evidence="5">1.1.1.290</ecNumber>
    </recommendedName>
</protein>
<evidence type="ECO:0000259" key="6">
    <source>
        <dbReference type="Pfam" id="PF00389"/>
    </source>
</evidence>
<feature type="domain" description="D-isomer specific 2-hydroxyacid dehydrogenase NAD-binding" evidence="7">
    <location>
        <begin position="113"/>
        <end position="255"/>
    </location>
</feature>
<dbReference type="InterPro" id="IPR038251">
    <property type="entry name" value="PdxB_dimer_sf"/>
</dbReference>
<dbReference type="PANTHER" id="PTHR42938:SF9">
    <property type="entry name" value="FORMATE DEHYDROGENASE 1"/>
    <property type="match status" value="1"/>
</dbReference>
<proteinExistence type="inferred from homology"/>
<dbReference type="Gene3D" id="3.40.50.720">
    <property type="entry name" value="NAD(P)-binding Rossmann-like Domain"/>
    <property type="match status" value="2"/>
</dbReference>
<accession>A0ABV6BLJ8</accession>
<evidence type="ECO:0000256" key="3">
    <source>
        <dbReference type="ARBA" id="ARBA00023027"/>
    </source>
</evidence>
<keyword evidence="3 5" id="KW-0520">NAD</keyword>
<evidence type="ECO:0000256" key="1">
    <source>
        <dbReference type="ARBA" id="ARBA00022490"/>
    </source>
</evidence>
<feature type="binding site" evidence="5">
    <location>
        <position position="45"/>
    </location>
    <ligand>
        <name>substrate</name>
    </ligand>
</feature>
<comment type="caution">
    <text evidence="9">The sequence shown here is derived from an EMBL/GenBank/DDBJ whole genome shotgun (WGS) entry which is preliminary data.</text>
</comment>
<dbReference type="EC" id="1.1.1.290" evidence="5"/>
<evidence type="ECO:0000313" key="9">
    <source>
        <dbReference type="EMBL" id="MFC0050378.1"/>
    </source>
</evidence>
<dbReference type="SUPFAM" id="SSF52283">
    <property type="entry name" value="Formate/glycerate dehydrogenase catalytic domain-like"/>
    <property type="match status" value="1"/>
</dbReference>
<comment type="similarity">
    <text evidence="5">Belongs to the D-isomer specific 2-hydroxyacid dehydrogenase family. PdxB subfamily.</text>
</comment>
<dbReference type="PANTHER" id="PTHR42938">
    <property type="entry name" value="FORMATE DEHYDROGENASE 1"/>
    <property type="match status" value="1"/>
</dbReference>
<evidence type="ECO:0000259" key="7">
    <source>
        <dbReference type="Pfam" id="PF02826"/>
    </source>
</evidence>
<keyword evidence="10" id="KW-1185">Reference proteome</keyword>